<keyword evidence="2" id="KW-0378">Hydrolase</keyword>
<dbReference type="Proteomes" id="UP000199412">
    <property type="component" value="Unassembled WGS sequence"/>
</dbReference>
<evidence type="ECO:0000313" key="2">
    <source>
        <dbReference type="EMBL" id="SDD92635.1"/>
    </source>
</evidence>
<gene>
    <name evidence="2" type="ORF">SAMN05421720_10294</name>
</gene>
<keyword evidence="3" id="KW-1185">Reference proteome</keyword>
<organism evidence="2 3">
    <name type="scientific">Rhodospira trueperi</name>
    <dbReference type="NCBI Taxonomy" id="69960"/>
    <lineage>
        <taxon>Bacteria</taxon>
        <taxon>Pseudomonadati</taxon>
        <taxon>Pseudomonadota</taxon>
        <taxon>Alphaproteobacteria</taxon>
        <taxon>Rhodospirillales</taxon>
        <taxon>Rhodospirillaceae</taxon>
        <taxon>Rhodospira</taxon>
    </lineage>
</organism>
<dbReference type="Gene3D" id="1.10.10.2520">
    <property type="entry name" value="Cell wall hydrolase SleB, domain 1"/>
    <property type="match status" value="1"/>
</dbReference>
<evidence type="ECO:0000313" key="3">
    <source>
        <dbReference type="Proteomes" id="UP000199412"/>
    </source>
</evidence>
<evidence type="ECO:0000259" key="1">
    <source>
        <dbReference type="Pfam" id="PF07486"/>
    </source>
</evidence>
<proteinExistence type="predicted"/>
<dbReference type="STRING" id="69960.SAMN05421720_10294"/>
<dbReference type="GO" id="GO:0016787">
    <property type="term" value="F:hydrolase activity"/>
    <property type="evidence" value="ECO:0007669"/>
    <property type="project" value="UniProtKB-KW"/>
</dbReference>
<reference evidence="2 3" key="1">
    <citation type="submission" date="2016-10" db="EMBL/GenBank/DDBJ databases">
        <authorList>
            <person name="de Groot N.N."/>
        </authorList>
    </citation>
    <scope>NUCLEOTIDE SEQUENCE [LARGE SCALE GENOMIC DNA]</scope>
    <source>
        <strain evidence="2 3">ATCC 700224</strain>
    </source>
</reference>
<feature type="domain" description="Cell wall hydrolase SleB" evidence="1">
    <location>
        <begin position="70"/>
        <end position="182"/>
    </location>
</feature>
<dbReference type="Pfam" id="PF07486">
    <property type="entry name" value="Hydrolase_2"/>
    <property type="match status" value="1"/>
</dbReference>
<dbReference type="AlphaFoldDB" id="A0A1G6YSK4"/>
<sequence>MTVRSRPIRTLFAGVLVLAALVVTGGAVSARAEVPHAALPSDLHVDWTRMVVSRQELICLALNDYWEARGQDTRGRVAVAQVVLNRARDPRFPDSICGVVTENRSQRAGLCQFSWWCDGRSDDPDETAAWRQSVLLAKSLLTRNNAISDLTGGALWYHNRDVNPAWSGRLEFAVRVGDHYFYRETGPRVLQAGAPPQTFADWTEEQALDQVANSGE</sequence>
<dbReference type="EMBL" id="FNAP01000002">
    <property type="protein sequence ID" value="SDD92635.1"/>
    <property type="molecule type" value="Genomic_DNA"/>
</dbReference>
<dbReference type="InterPro" id="IPR042047">
    <property type="entry name" value="SleB_dom1"/>
</dbReference>
<name>A0A1G6YSK4_9PROT</name>
<dbReference type="RefSeq" id="WP_245699063.1">
    <property type="nucleotide sequence ID" value="NZ_FNAP01000002.1"/>
</dbReference>
<protein>
    <submittedName>
        <fullName evidence="2">Cell Wall Hydrolase</fullName>
    </submittedName>
</protein>
<accession>A0A1G6YSK4</accession>
<dbReference type="InterPro" id="IPR011105">
    <property type="entry name" value="Cell_wall_hydrolase_SleB"/>
</dbReference>